<dbReference type="GO" id="GO:0006425">
    <property type="term" value="P:glutaminyl-tRNA aminoacylation"/>
    <property type="evidence" value="ECO:0007669"/>
    <property type="project" value="UniProtKB-UniRule"/>
</dbReference>
<comment type="subcellular location">
    <subcellularLocation>
        <location evidence="8">Cytoplasm</location>
    </subcellularLocation>
</comment>
<evidence type="ECO:0000256" key="7">
    <source>
        <dbReference type="ARBA" id="ARBA00023146"/>
    </source>
</evidence>
<protein>
    <recommendedName>
        <fullName evidence="8">Glutamine--tRNA ligase</fullName>
        <ecNumber evidence="8">6.1.1.18</ecNumber>
    </recommendedName>
    <alternativeName>
        <fullName evidence="8">Glutaminyl-tRNA synthetase</fullName>
        <shortName evidence="8">GlnRS</shortName>
    </alternativeName>
</protein>
<dbReference type="RefSeq" id="WP_349352286.1">
    <property type="nucleotide sequence ID" value="NZ_CP157804.1"/>
</dbReference>
<dbReference type="Pfam" id="PF20974">
    <property type="entry name" value="tRNA-synt_1c_C2"/>
    <property type="match status" value="1"/>
</dbReference>
<dbReference type="KEGG" id="fld:ABNE31_02745"/>
<proteinExistence type="inferred from homology"/>
<dbReference type="InterPro" id="IPR020059">
    <property type="entry name" value="Glu/Gln-tRNA-synth_Ib_codon-bd"/>
</dbReference>
<evidence type="ECO:0000256" key="9">
    <source>
        <dbReference type="RuleBase" id="RU363037"/>
    </source>
</evidence>
<evidence type="ECO:0000256" key="5">
    <source>
        <dbReference type="ARBA" id="ARBA00022840"/>
    </source>
</evidence>
<feature type="domain" description="Glutamyl/glutaminyl-tRNA synthetase class Ib anti-codon binding" evidence="12">
    <location>
        <begin position="341"/>
        <end position="441"/>
    </location>
</feature>
<reference evidence="14" key="1">
    <citation type="submission" date="2024-05" db="EMBL/GenBank/DDBJ databases">
        <title>Draft Genome Sequences of Flagellimonas sp. MMG031 and Marinobacter sp. MMG032 Isolated from the dinoflagellate Symbiodinium pilosum.</title>
        <authorList>
            <person name="Shikuma N.J."/>
            <person name="Farrell M.V."/>
        </authorList>
    </citation>
    <scope>NUCLEOTIDE SEQUENCE</scope>
    <source>
        <strain evidence="14">MMG031</strain>
    </source>
</reference>
<dbReference type="InterPro" id="IPR050132">
    <property type="entry name" value="Gln/Glu-tRNA_Ligase"/>
</dbReference>
<comment type="catalytic activity">
    <reaction evidence="8">
        <text>tRNA(Gln) + L-glutamine + ATP = L-glutaminyl-tRNA(Gln) + AMP + diphosphate</text>
        <dbReference type="Rhea" id="RHEA:20121"/>
        <dbReference type="Rhea" id="RHEA-COMP:9662"/>
        <dbReference type="Rhea" id="RHEA-COMP:9681"/>
        <dbReference type="ChEBI" id="CHEBI:30616"/>
        <dbReference type="ChEBI" id="CHEBI:33019"/>
        <dbReference type="ChEBI" id="CHEBI:58359"/>
        <dbReference type="ChEBI" id="CHEBI:78442"/>
        <dbReference type="ChEBI" id="CHEBI:78521"/>
        <dbReference type="ChEBI" id="CHEBI:456215"/>
        <dbReference type="EC" id="6.1.1.18"/>
    </reaction>
</comment>
<dbReference type="PANTHER" id="PTHR43097">
    <property type="entry name" value="GLUTAMINE-TRNA LIGASE"/>
    <property type="match status" value="1"/>
</dbReference>
<feature type="compositionally biased region" description="Polar residues" evidence="10">
    <location>
        <begin position="125"/>
        <end position="135"/>
    </location>
</feature>
<feature type="binding site" evidence="8">
    <location>
        <position position="67"/>
    </location>
    <ligand>
        <name>L-glutamine</name>
        <dbReference type="ChEBI" id="CHEBI:58359"/>
    </ligand>
</feature>
<name>A0AAU7MZ54_9FLAO</name>
<dbReference type="HAMAP" id="MF_00126">
    <property type="entry name" value="Gln_tRNA_synth"/>
    <property type="match status" value="1"/>
</dbReference>
<dbReference type="PANTHER" id="PTHR43097:SF5">
    <property type="entry name" value="GLUTAMATE--TRNA LIGASE"/>
    <property type="match status" value="1"/>
</dbReference>
<dbReference type="InterPro" id="IPR004514">
    <property type="entry name" value="Gln-tRNA-synth"/>
</dbReference>
<dbReference type="InterPro" id="IPR020058">
    <property type="entry name" value="Glu/Gln-tRNA-synth_Ib_cat-dom"/>
</dbReference>
<evidence type="ECO:0000256" key="6">
    <source>
        <dbReference type="ARBA" id="ARBA00022917"/>
    </source>
</evidence>
<dbReference type="Pfam" id="PF03950">
    <property type="entry name" value="tRNA-synt_1c_C"/>
    <property type="match status" value="1"/>
</dbReference>
<dbReference type="InterPro" id="IPR011035">
    <property type="entry name" value="Ribosomal_bL25/Gln-tRNA_synth"/>
</dbReference>
<comment type="subunit">
    <text evidence="8">Monomer.</text>
</comment>
<dbReference type="NCBIfam" id="TIGR00440">
    <property type="entry name" value="glnS"/>
    <property type="match status" value="1"/>
</dbReference>
<sequence length="561" mass="65097">MSEEARSLNFIEHIIEEDLKKDYSKNDLRFRFPPEPNGYLHIGHASSICLNFGLGLRYNAPVNLRFDDTNPAKEEKEYVEAIKEDVRWLGFEWASECYASDYFQQLYDWAVELIKNGKAYVDSQSSEEIASQKGTPTEPGKESPYRNRSLEENLRLFEGMKNGEFKDGAHVLRAKINMASSNMLMRDPVMYRILHKAHHRTNTDWCIYPMYDWTHGESDYIEQVSHSLCTLEFLPHRELYDWFLDQVVSSDKLRPKQREFARRNLSHTVVSKRKLLQLVQNGIVTGWDDPRMPTISGLRRRGFTPESIRNFADTIGIAKRDNVVDVSLLDFHVREHLNQIAPRVMAVLNPLKLVITNYEEGKEEWLEAENNPEDDSAGSRKVPFSRELYIEQEDFREEANRKFFRLKLGGEVRLKNGYIIKAESCTKDSEGNITEVQCTYDPKSKSGSGTEESLRKVKGTLHWVSIAHAITAEVRLYDRLFTDATPDSHKDKDFLDFINPDSLQKVTGYLEPSLKDAKIGDQMQFQRLGYFNVDKDTTSDQLVFNRTTTLRDTWAKLEQKE</sequence>
<keyword evidence="5 8" id="KW-0067">ATP-binding</keyword>
<evidence type="ECO:0000256" key="3">
    <source>
        <dbReference type="ARBA" id="ARBA00022598"/>
    </source>
</evidence>
<evidence type="ECO:0000256" key="1">
    <source>
        <dbReference type="ARBA" id="ARBA00005594"/>
    </source>
</evidence>
<keyword evidence="3 8" id="KW-0436">Ligase</keyword>
<dbReference type="InterPro" id="IPR014729">
    <property type="entry name" value="Rossmann-like_a/b/a_fold"/>
</dbReference>
<dbReference type="PROSITE" id="PS00178">
    <property type="entry name" value="AA_TRNA_LIGASE_I"/>
    <property type="match status" value="1"/>
</dbReference>
<feature type="binding site" evidence="8">
    <location>
        <position position="230"/>
    </location>
    <ligand>
        <name>ATP</name>
        <dbReference type="ChEBI" id="CHEBI:30616"/>
    </ligand>
</feature>
<feature type="short sequence motif" description="'HIGH' region" evidence="8">
    <location>
        <begin position="34"/>
        <end position="44"/>
    </location>
</feature>
<dbReference type="InterPro" id="IPR001412">
    <property type="entry name" value="aa-tRNA-synth_I_CS"/>
</dbReference>
<dbReference type="GO" id="GO:0005829">
    <property type="term" value="C:cytosol"/>
    <property type="evidence" value="ECO:0007669"/>
    <property type="project" value="TreeGrafter"/>
</dbReference>
<dbReference type="NCBIfam" id="NF011291">
    <property type="entry name" value="PRK14703.1"/>
    <property type="match status" value="1"/>
</dbReference>
<comment type="similarity">
    <text evidence="1 8 9">Belongs to the class-I aminoacyl-tRNA synthetase family.</text>
</comment>
<feature type="binding site" evidence="8">
    <location>
        <begin position="35"/>
        <end position="37"/>
    </location>
    <ligand>
        <name>ATP</name>
        <dbReference type="ChEBI" id="CHEBI:30616"/>
    </ligand>
</feature>
<comment type="caution">
    <text evidence="8">Lacks conserved residue(s) required for the propagation of feature annotation.</text>
</comment>
<dbReference type="SUPFAM" id="SSF50715">
    <property type="entry name" value="Ribosomal protein L25-like"/>
    <property type="match status" value="1"/>
</dbReference>
<keyword evidence="7 8" id="KW-0030">Aminoacyl-tRNA synthetase</keyword>
<dbReference type="InterPro" id="IPR049437">
    <property type="entry name" value="tRNA-synt_1c_C2"/>
</dbReference>
<feature type="region of interest" description="Disordered" evidence="10">
    <location>
        <begin position="125"/>
        <end position="145"/>
    </location>
</feature>
<dbReference type="InterPro" id="IPR022861">
    <property type="entry name" value="Gln_tRNA_ligase_bac"/>
</dbReference>
<feature type="binding site" evidence="8">
    <location>
        <begin position="270"/>
        <end position="272"/>
    </location>
    <ligand>
        <name>ATP</name>
        <dbReference type="ChEBI" id="CHEBI:30616"/>
    </ligand>
</feature>
<feature type="domain" description="Glutamyl/glutaminyl-tRNA synthetase class Ib catalytic" evidence="11">
    <location>
        <begin position="28"/>
        <end position="338"/>
    </location>
</feature>
<evidence type="ECO:0000256" key="8">
    <source>
        <dbReference type="HAMAP-Rule" id="MF_00126"/>
    </source>
</evidence>
<dbReference type="FunFam" id="3.40.50.620:FF:000037">
    <property type="entry name" value="Glutamine--tRNA ligase cytoplasmic"/>
    <property type="match status" value="1"/>
</dbReference>
<dbReference type="GO" id="GO:0005524">
    <property type="term" value="F:ATP binding"/>
    <property type="evidence" value="ECO:0007669"/>
    <property type="project" value="UniProtKB-UniRule"/>
</dbReference>
<dbReference type="Pfam" id="PF00749">
    <property type="entry name" value="tRNA-synt_1c"/>
    <property type="match status" value="1"/>
</dbReference>
<keyword evidence="4 8" id="KW-0547">Nucleotide-binding</keyword>
<organism evidence="14">
    <name type="scientific">Flagellimonas sp. MMG031</name>
    <dbReference type="NCBI Taxonomy" id="3158549"/>
    <lineage>
        <taxon>Bacteria</taxon>
        <taxon>Pseudomonadati</taxon>
        <taxon>Bacteroidota</taxon>
        <taxon>Flavobacteriia</taxon>
        <taxon>Flavobacteriales</taxon>
        <taxon>Flavobacteriaceae</taxon>
        <taxon>Flagellimonas</taxon>
    </lineage>
</organism>
<keyword evidence="2 8" id="KW-0963">Cytoplasm</keyword>
<evidence type="ECO:0000256" key="2">
    <source>
        <dbReference type="ARBA" id="ARBA00022490"/>
    </source>
</evidence>
<feature type="binding site" evidence="8">
    <location>
        <position position="211"/>
    </location>
    <ligand>
        <name>L-glutamine</name>
        <dbReference type="ChEBI" id="CHEBI:58359"/>
    </ligand>
</feature>
<dbReference type="AlphaFoldDB" id="A0AAU7MZ54"/>
<accession>A0AAU7MZ54</accession>
<evidence type="ECO:0000256" key="10">
    <source>
        <dbReference type="SAM" id="MobiDB-lite"/>
    </source>
</evidence>
<dbReference type="SUPFAM" id="SSF52374">
    <property type="entry name" value="Nucleotidylyl transferase"/>
    <property type="match status" value="1"/>
</dbReference>
<keyword evidence="6 8" id="KW-0648">Protein biosynthesis</keyword>
<dbReference type="EC" id="6.1.1.18" evidence="8"/>
<dbReference type="Gene3D" id="3.40.50.620">
    <property type="entry name" value="HUPs"/>
    <property type="match status" value="1"/>
</dbReference>
<dbReference type="GO" id="GO:0004819">
    <property type="term" value="F:glutamine-tRNA ligase activity"/>
    <property type="evidence" value="ECO:0007669"/>
    <property type="project" value="UniProtKB-UniRule"/>
</dbReference>
<dbReference type="InterPro" id="IPR020056">
    <property type="entry name" value="Rbsml_bL25/Gln-tRNA_synth_N"/>
</dbReference>
<evidence type="ECO:0000313" key="14">
    <source>
        <dbReference type="EMBL" id="XBQ23843.1"/>
    </source>
</evidence>
<evidence type="ECO:0000259" key="12">
    <source>
        <dbReference type="Pfam" id="PF03950"/>
    </source>
</evidence>
<feature type="domain" description="tRNA synthetases class I (E and Q) anti-codon binding" evidence="13">
    <location>
        <begin position="460"/>
        <end position="534"/>
    </location>
</feature>
<dbReference type="GO" id="GO:0006424">
    <property type="term" value="P:glutamyl-tRNA aminoacylation"/>
    <property type="evidence" value="ECO:0007669"/>
    <property type="project" value="UniProtKB-UniRule"/>
</dbReference>
<dbReference type="Gene3D" id="2.40.240.10">
    <property type="entry name" value="Ribosomal Protein L25, Chain P"/>
    <property type="match status" value="2"/>
</dbReference>
<evidence type="ECO:0000259" key="11">
    <source>
        <dbReference type="Pfam" id="PF00749"/>
    </source>
</evidence>
<evidence type="ECO:0000259" key="13">
    <source>
        <dbReference type="Pfam" id="PF20974"/>
    </source>
</evidence>
<gene>
    <name evidence="8" type="primary">glnS</name>
    <name evidence="14" type="ORF">ABNE31_02745</name>
</gene>
<evidence type="ECO:0000256" key="4">
    <source>
        <dbReference type="ARBA" id="ARBA00022741"/>
    </source>
</evidence>
<dbReference type="FunFam" id="2.40.240.10:FF:000001">
    <property type="entry name" value="Glutamine--tRNA ligase"/>
    <property type="match status" value="1"/>
</dbReference>
<dbReference type="EMBL" id="CP157804">
    <property type="protein sequence ID" value="XBQ23843.1"/>
    <property type="molecule type" value="Genomic_DNA"/>
</dbReference>